<dbReference type="PROSITE" id="PS00036">
    <property type="entry name" value="BZIP_BASIC"/>
    <property type="match status" value="1"/>
</dbReference>
<dbReference type="InterPro" id="IPR004827">
    <property type="entry name" value="bZIP"/>
</dbReference>
<reference evidence="3" key="1">
    <citation type="submission" date="2022-10" db="EMBL/GenBank/DDBJ databases">
        <title>Culturing micro-colonial fungi from biological soil crusts in the Mojave desert and describing Neophaeococcomyces mojavensis, and introducing the new genera and species Taxawa tesnikishii.</title>
        <authorList>
            <person name="Kurbessoian T."/>
            <person name="Stajich J.E."/>
        </authorList>
    </citation>
    <scope>NUCLEOTIDE SEQUENCE</scope>
    <source>
        <strain evidence="3">TK_1</strain>
    </source>
</reference>
<evidence type="ECO:0000259" key="2">
    <source>
        <dbReference type="PROSITE" id="PS00036"/>
    </source>
</evidence>
<feature type="compositionally biased region" description="Basic and acidic residues" evidence="1">
    <location>
        <begin position="82"/>
        <end position="100"/>
    </location>
</feature>
<proteinExistence type="predicted"/>
<sequence>MRRHASYPYTQTAPTNYRYSGTSSAFSASANPNEDWIKISDLAERRRIQNRIAQRNYRKKLKRRLEDLERRAASSSASPEQRPAELDRSPSQPHDARELSAEAPETPDQGRRTPERCYSQYCGVNDDRSTFAPQYSRQMSLSPPLFSYATYPAANATTYPPFPYRSTYQSLPVTTPEYSPYPSYLPVVSSDYSADFPAMTPALKPGKYVGEEMSPFSMSYANMADSASF</sequence>
<feature type="region of interest" description="Disordered" evidence="1">
    <location>
        <begin position="68"/>
        <end position="116"/>
    </location>
</feature>
<protein>
    <recommendedName>
        <fullName evidence="2">BZIP domain-containing protein</fullName>
    </recommendedName>
</protein>
<accession>A0ABQ9NFA9</accession>
<evidence type="ECO:0000313" key="3">
    <source>
        <dbReference type="EMBL" id="KAJ9654335.1"/>
    </source>
</evidence>
<comment type="caution">
    <text evidence="3">The sequence shown here is derived from an EMBL/GenBank/DDBJ whole genome shotgun (WGS) entry which is preliminary data.</text>
</comment>
<gene>
    <name evidence="3" type="ORF">H2201_009020</name>
</gene>
<name>A0ABQ9NFA9_9PEZI</name>
<dbReference type="PANTHER" id="PTHR39607">
    <property type="entry name" value="XANTHOCILLIN BIOSYNTHESIS CLUSTER TRANSCRIPTION FACTOR XANC-RELATED"/>
    <property type="match status" value="1"/>
</dbReference>
<evidence type="ECO:0000256" key="1">
    <source>
        <dbReference type="SAM" id="MobiDB-lite"/>
    </source>
</evidence>
<evidence type="ECO:0000313" key="4">
    <source>
        <dbReference type="Proteomes" id="UP001172684"/>
    </source>
</evidence>
<dbReference type="SUPFAM" id="SSF57959">
    <property type="entry name" value="Leucine zipper domain"/>
    <property type="match status" value="1"/>
</dbReference>
<feature type="domain" description="BZIP" evidence="2">
    <location>
        <begin position="45"/>
        <end position="60"/>
    </location>
</feature>
<dbReference type="Gene3D" id="1.20.5.170">
    <property type="match status" value="1"/>
</dbReference>
<organism evidence="3 4">
    <name type="scientific">Coniosporium apollinis</name>
    <dbReference type="NCBI Taxonomy" id="61459"/>
    <lineage>
        <taxon>Eukaryota</taxon>
        <taxon>Fungi</taxon>
        <taxon>Dikarya</taxon>
        <taxon>Ascomycota</taxon>
        <taxon>Pezizomycotina</taxon>
        <taxon>Dothideomycetes</taxon>
        <taxon>Dothideomycetes incertae sedis</taxon>
        <taxon>Coniosporium</taxon>
    </lineage>
</organism>
<dbReference type="InterPro" id="IPR052635">
    <property type="entry name" value="Sec_Metab_Biosynth_Reg"/>
</dbReference>
<dbReference type="EMBL" id="JAPDRL010000245">
    <property type="protein sequence ID" value="KAJ9654335.1"/>
    <property type="molecule type" value="Genomic_DNA"/>
</dbReference>
<dbReference type="PANTHER" id="PTHR39607:SF1">
    <property type="entry name" value="B-ZIP TRANSCRIPTION FACTOR (EUROFUNG)"/>
    <property type="match status" value="1"/>
</dbReference>
<dbReference type="InterPro" id="IPR046347">
    <property type="entry name" value="bZIP_sf"/>
</dbReference>
<dbReference type="Proteomes" id="UP001172684">
    <property type="component" value="Unassembled WGS sequence"/>
</dbReference>
<dbReference type="CDD" id="cd14688">
    <property type="entry name" value="bZIP_YAP"/>
    <property type="match status" value="1"/>
</dbReference>
<keyword evidence="4" id="KW-1185">Reference proteome</keyword>